<proteinExistence type="predicted"/>
<evidence type="ECO:0000313" key="2">
    <source>
        <dbReference type="Proteomes" id="UP000283090"/>
    </source>
</evidence>
<name>A0A436ZQD2_ARTFL</name>
<dbReference type="AlphaFoldDB" id="A0A436ZQD2"/>
<organism evidence="1 2">
    <name type="scientific">Arthrobotrys flagrans</name>
    <name type="common">Nematode-trapping fungus</name>
    <name type="synonym">Trichothecium flagrans</name>
    <dbReference type="NCBI Taxonomy" id="97331"/>
    <lineage>
        <taxon>Eukaryota</taxon>
        <taxon>Fungi</taxon>
        <taxon>Dikarya</taxon>
        <taxon>Ascomycota</taxon>
        <taxon>Pezizomycotina</taxon>
        <taxon>Orbiliomycetes</taxon>
        <taxon>Orbiliales</taxon>
        <taxon>Orbiliaceae</taxon>
        <taxon>Arthrobotrys</taxon>
    </lineage>
</organism>
<comment type="caution">
    <text evidence="1">The sequence shown here is derived from an EMBL/GenBank/DDBJ whole genome shotgun (WGS) entry which is preliminary data.</text>
</comment>
<dbReference type="EMBL" id="SAEB01000012">
    <property type="protein sequence ID" value="RVD81127.1"/>
    <property type="molecule type" value="Genomic_DNA"/>
</dbReference>
<protein>
    <submittedName>
        <fullName evidence="1">Uncharacterized protein</fullName>
    </submittedName>
</protein>
<sequence>MKSLRAALATELTHALPKCWATKAEAMLKCRSLSRASLTLQLAFQTSPPEECNKIQYGVLLENLRRFVEGSWDPVYPFEGQDPADISPDFASPSQRNSGGILSLWGTNTMKPPYAPGKDKTGIQMATFFRALGSIERPTKLLTEPLDYRFWESLLRRTHKSEREGAIFPLRIASRIPDHQMSLYYFDPRGLSQPLFEQYETFISKRSAAAKGRRYPAIMEEIDKLLLSFYPGAEDLKRWLATKAYLLAMVNEWRRSTKVAHMLEYAPLDINDDYNFVIYLTQALTYLRNGGYSEAEMSCYKALQYREIPECDRDEVYCILSMVARKTGASREADEHLR</sequence>
<keyword evidence="2" id="KW-1185">Reference proteome</keyword>
<dbReference type="Proteomes" id="UP000283090">
    <property type="component" value="Unassembled WGS sequence"/>
</dbReference>
<reference evidence="1 2" key="1">
    <citation type="submission" date="2019-01" db="EMBL/GenBank/DDBJ databases">
        <title>Intercellular communication is required for trap formation in the nematode-trapping fungus Duddingtonia flagrans.</title>
        <authorList>
            <person name="Youssar L."/>
            <person name="Wernet V."/>
            <person name="Hensel N."/>
            <person name="Hildebrandt H.-G."/>
            <person name="Fischer R."/>
        </authorList>
    </citation>
    <scope>NUCLEOTIDE SEQUENCE [LARGE SCALE GENOMIC DNA]</scope>
    <source>
        <strain evidence="1 2">CBS H-5679</strain>
    </source>
</reference>
<dbReference type="VEuPathDB" id="FungiDB:DFL_009004"/>
<gene>
    <name evidence="1" type="ORF">DFL_009004</name>
</gene>
<accession>A0A436ZQD2</accession>
<dbReference type="GeneID" id="93591315"/>
<evidence type="ECO:0000313" key="1">
    <source>
        <dbReference type="EMBL" id="RVD81127.1"/>
    </source>
</evidence>
<dbReference type="RefSeq" id="XP_067486671.1">
    <property type="nucleotide sequence ID" value="XM_067638822.1"/>
</dbReference>
<dbReference type="OrthoDB" id="5292424at2759"/>